<evidence type="ECO:0000256" key="1">
    <source>
        <dbReference type="SAM" id="MobiDB-lite"/>
    </source>
</evidence>
<evidence type="ECO:0000256" key="2">
    <source>
        <dbReference type="SAM" id="Phobius"/>
    </source>
</evidence>
<reference evidence="3 4" key="1">
    <citation type="submission" date="2015-01" db="EMBL/GenBank/DDBJ databases">
        <title>The Genome Sequence of Fonsecaea pedrosoi CBS 271.37.</title>
        <authorList>
            <consortium name="The Broad Institute Genomics Platform"/>
            <person name="Cuomo C."/>
            <person name="de Hoog S."/>
            <person name="Gorbushina A."/>
            <person name="Stielow B."/>
            <person name="Teixiera M."/>
            <person name="Abouelleil A."/>
            <person name="Chapman S.B."/>
            <person name="Priest M."/>
            <person name="Young S.K."/>
            <person name="Wortman J."/>
            <person name="Nusbaum C."/>
            <person name="Birren B."/>
        </authorList>
    </citation>
    <scope>NUCLEOTIDE SEQUENCE [LARGE SCALE GENOMIC DNA]</scope>
    <source>
        <strain evidence="3 4">CBS 271.37</strain>
    </source>
</reference>
<keyword evidence="2" id="KW-0472">Membrane</keyword>
<organism evidence="3 4">
    <name type="scientific">Fonsecaea pedrosoi CBS 271.37</name>
    <dbReference type="NCBI Taxonomy" id="1442368"/>
    <lineage>
        <taxon>Eukaryota</taxon>
        <taxon>Fungi</taxon>
        <taxon>Dikarya</taxon>
        <taxon>Ascomycota</taxon>
        <taxon>Pezizomycotina</taxon>
        <taxon>Eurotiomycetes</taxon>
        <taxon>Chaetothyriomycetidae</taxon>
        <taxon>Chaetothyriales</taxon>
        <taxon>Herpotrichiellaceae</taxon>
        <taxon>Fonsecaea</taxon>
    </lineage>
</organism>
<dbReference type="Pfam" id="PF06912">
    <property type="entry name" value="DUF1275"/>
    <property type="match status" value="1"/>
</dbReference>
<feature type="transmembrane region" description="Helical" evidence="2">
    <location>
        <begin position="96"/>
        <end position="114"/>
    </location>
</feature>
<feature type="compositionally biased region" description="Basic and acidic residues" evidence="1">
    <location>
        <begin position="7"/>
        <end position="18"/>
    </location>
</feature>
<keyword evidence="2" id="KW-0812">Transmembrane</keyword>
<accession>A0A0D2DNH1</accession>
<dbReference type="PANTHER" id="PTHR37488:SF1">
    <property type="entry name" value="DUF1275 DOMAIN PROTEIN"/>
    <property type="match status" value="1"/>
</dbReference>
<dbReference type="RefSeq" id="XP_013283089.1">
    <property type="nucleotide sequence ID" value="XM_013427635.1"/>
</dbReference>
<evidence type="ECO:0008006" key="5">
    <source>
        <dbReference type="Google" id="ProtNLM"/>
    </source>
</evidence>
<dbReference type="Proteomes" id="UP000053029">
    <property type="component" value="Unassembled WGS sequence"/>
</dbReference>
<dbReference type="InterPro" id="IPR010699">
    <property type="entry name" value="DUF1275"/>
</dbReference>
<keyword evidence="4" id="KW-1185">Reference proteome</keyword>
<evidence type="ECO:0000313" key="4">
    <source>
        <dbReference type="Proteomes" id="UP000053029"/>
    </source>
</evidence>
<dbReference type="GeneID" id="25305383"/>
<dbReference type="VEuPathDB" id="FungiDB:Z517_05893"/>
<feature type="transmembrane region" description="Helical" evidence="2">
    <location>
        <begin position="257"/>
        <end position="276"/>
    </location>
</feature>
<dbReference type="EMBL" id="KN846972">
    <property type="protein sequence ID" value="KIW79281.1"/>
    <property type="molecule type" value="Genomic_DNA"/>
</dbReference>
<dbReference type="PANTHER" id="PTHR37488">
    <property type="entry name" value="DUF1275 DOMAIN-CONTAINING PROTEIN"/>
    <property type="match status" value="1"/>
</dbReference>
<sequence>METPLSTDKEHHPMDLEKGFPSSSLPLPTRLRLWLTSDVDTRWADTILLACFFVTGMVDSVAFNTWSCFVGMQTGNTIFAGLGVSDLPGNVPRHTWTKSLVAILSFCLGALCFSRWHRYLSPLKRWVIASSFFVQTALMILTAALISGGVVSKNQETTESGGGGGRGTFPWRELCPIALLAFQSAGQIVASRVLKYNALPTVVLTSLFCDLMGDPGLFTAGLLEDPDRNRRALGAVLLFAGAAVSGALIKTSVGYDGALWVATGVKGAMVLAWLVWRPRRQQEQN</sequence>
<protein>
    <recommendedName>
        <fullName evidence="5">DUF1275 domain protein</fullName>
    </recommendedName>
</protein>
<dbReference type="OrthoDB" id="5288586at2759"/>
<dbReference type="AlphaFoldDB" id="A0A0D2DNH1"/>
<feature type="transmembrane region" description="Helical" evidence="2">
    <location>
        <begin position="126"/>
        <end position="146"/>
    </location>
</feature>
<keyword evidence="2" id="KW-1133">Transmembrane helix</keyword>
<gene>
    <name evidence="3" type="ORF">Z517_05893</name>
</gene>
<feature type="region of interest" description="Disordered" evidence="1">
    <location>
        <begin position="1"/>
        <end position="21"/>
    </location>
</feature>
<dbReference type="HOGENOM" id="CLU_061825_0_0_1"/>
<evidence type="ECO:0000313" key="3">
    <source>
        <dbReference type="EMBL" id="KIW79281.1"/>
    </source>
</evidence>
<name>A0A0D2DNH1_9EURO</name>
<feature type="transmembrane region" description="Helical" evidence="2">
    <location>
        <begin position="232"/>
        <end position="251"/>
    </location>
</feature>
<proteinExistence type="predicted"/>